<evidence type="ECO:0000256" key="2">
    <source>
        <dbReference type="SAM" id="SignalP"/>
    </source>
</evidence>
<organism evidence="3 4">
    <name type="scientific">Paracoccus pacificus</name>
    <dbReference type="NCBI Taxonomy" id="1463598"/>
    <lineage>
        <taxon>Bacteria</taxon>
        <taxon>Pseudomonadati</taxon>
        <taxon>Pseudomonadota</taxon>
        <taxon>Alphaproteobacteria</taxon>
        <taxon>Rhodobacterales</taxon>
        <taxon>Paracoccaceae</taxon>
        <taxon>Paracoccus</taxon>
    </lineage>
</organism>
<comment type="caution">
    <text evidence="3">The sequence shown here is derived from an EMBL/GenBank/DDBJ whole genome shotgun (WGS) entry which is preliminary data.</text>
</comment>
<feature type="region of interest" description="Disordered" evidence="1">
    <location>
        <begin position="152"/>
        <end position="172"/>
    </location>
</feature>
<dbReference type="PROSITE" id="PS51257">
    <property type="entry name" value="PROKAR_LIPOPROTEIN"/>
    <property type="match status" value="1"/>
</dbReference>
<evidence type="ECO:0000313" key="3">
    <source>
        <dbReference type="EMBL" id="MFD1882835.1"/>
    </source>
</evidence>
<name>A0ABW4R9N4_9RHOB</name>
<sequence length="172" mass="17946">MNLRPAFLCLPLLALTACIDPMTGQPLGAGPAPAPTEPAKPQPPAVSPLDVPIEIANSEQSAVSTGEAETLNLTSVVARGNEPFWSVEVRGDKAVYKTPENQKGRTIKVRRLVYAGGVELIGTLNDAPFSLRVSGTDCSDSMSGEKFPMSSKLRIGTKSNPGCAGPVEKAAS</sequence>
<dbReference type="Proteomes" id="UP001597213">
    <property type="component" value="Unassembled WGS sequence"/>
</dbReference>
<evidence type="ECO:0000256" key="1">
    <source>
        <dbReference type="SAM" id="MobiDB-lite"/>
    </source>
</evidence>
<evidence type="ECO:0000313" key="4">
    <source>
        <dbReference type="Proteomes" id="UP001597213"/>
    </source>
</evidence>
<reference evidence="4" key="1">
    <citation type="journal article" date="2019" name="Int. J. Syst. Evol. Microbiol.">
        <title>The Global Catalogue of Microorganisms (GCM) 10K type strain sequencing project: providing services to taxonomists for standard genome sequencing and annotation.</title>
        <authorList>
            <consortium name="The Broad Institute Genomics Platform"/>
            <consortium name="The Broad Institute Genome Sequencing Center for Infectious Disease"/>
            <person name="Wu L."/>
            <person name="Ma J."/>
        </authorList>
    </citation>
    <scope>NUCLEOTIDE SEQUENCE [LARGE SCALE GENOMIC DNA]</scope>
    <source>
        <strain evidence="4">CCUG 56029</strain>
    </source>
</reference>
<gene>
    <name evidence="3" type="ORF">ACFSCT_14020</name>
</gene>
<feature type="signal peptide" evidence="2">
    <location>
        <begin position="1"/>
        <end position="19"/>
    </location>
</feature>
<keyword evidence="2" id="KW-0732">Signal</keyword>
<dbReference type="EMBL" id="JBHUEN010000043">
    <property type="protein sequence ID" value="MFD1882835.1"/>
    <property type="molecule type" value="Genomic_DNA"/>
</dbReference>
<dbReference type="RefSeq" id="WP_379143719.1">
    <property type="nucleotide sequence ID" value="NZ_JBHUEN010000043.1"/>
</dbReference>
<protein>
    <submittedName>
        <fullName evidence="3">COG3650 family protein</fullName>
    </submittedName>
</protein>
<proteinExistence type="predicted"/>
<accession>A0ABW4R9N4</accession>
<keyword evidence="4" id="KW-1185">Reference proteome</keyword>
<feature type="chain" id="PRO_5047226968" evidence="2">
    <location>
        <begin position="20"/>
        <end position="172"/>
    </location>
</feature>